<reference evidence="1 2" key="1">
    <citation type="submission" date="2014-09" db="EMBL/GenBank/DDBJ databases">
        <title>Vibrio maritimus JCM 19235. (C45) whole genome shotgun sequence.</title>
        <authorList>
            <person name="Sawabe T."/>
            <person name="Meirelles P."/>
            <person name="Nakanishi M."/>
            <person name="Sayaka M."/>
            <person name="Hattori M."/>
            <person name="Ohkuma M."/>
        </authorList>
    </citation>
    <scope>NUCLEOTIDE SEQUENCE [LARGE SCALE GENOMIC DNA]</scope>
    <source>
        <strain evidence="2">JCM19235</strain>
    </source>
</reference>
<keyword evidence="2" id="KW-1185">Reference proteome</keyword>
<sequence length="38" mass="4342">MKLMQCMRAQVVLYKLTPRSATKKMAKKEVLDGSTSLR</sequence>
<evidence type="ECO:0000313" key="2">
    <source>
        <dbReference type="Proteomes" id="UP000029228"/>
    </source>
</evidence>
<proteinExistence type="predicted"/>
<protein>
    <submittedName>
        <fullName evidence="1">Uncharacterized protein</fullName>
    </submittedName>
</protein>
<gene>
    <name evidence="1" type="ORF">JCM19235_5850</name>
</gene>
<organism evidence="1 2">
    <name type="scientific">Vibrio maritimus</name>
    <dbReference type="NCBI Taxonomy" id="990268"/>
    <lineage>
        <taxon>Bacteria</taxon>
        <taxon>Pseudomonadati</taxon>
        <taxon>Pseudomonadota</taxon>
        <taxon>Gammaproteobacteria</taxon>
        <taxon>Vibrionales</taxon>
        <taxon>Vibrionaceae</taxon>
        <taxon>Vibrio</taxon>
    </lineage>
</organism>
<name>A0A090RPU4_9VIBR</name>
<dbReference type="AlphaFoldDB" id="A0A090RPU4"/>
<dbReference type="Proteomes" id="UP000029228">
    <property type="component" value="Unassembled WGS sequence"/>
</dbReference>
<comment type="caution">
    <text evidence="1">The sequence shown here is derived from an EMBL/GenBank/DDBJ whole genome shotgun (WGS) entry which is preliminary data.</text>
</comment>
<dbReference type="EMBL" id="BBMR01000001">
    <property type="protein sequence ID" value="GAL17301.1"/>
    <property type="molecule type" value="Genomic_DNA"/>
</dbReference>
<evidence type="ECO:0000313" key="1">
    <source>
        <dbReference type="EMBL" id="GAL17301.1"/>
    </source>
</evidence>
<accession>A0A090RPU4</accession>